<name>A0A7I9WXX6_9MYCO</name>
<feature type="transmembrane region" description="Helical" evidence="7">
    <location>
        <begin position="65"/>
        <end position="86"/>
    </location>
</feature>
<dbReference type="Pfam" id="PF07681">
    <property type="entry name" value="DoxX"/>
    <property type="match status" value="1"/>
</dbReference>
<feature type="transmembrane region" description="Helical" evidence="7">
    <location>
        <begin position="137"/>
        <end position="155"/>
    </location>
</feature>
<reference evidence="8 9" key="1">
    <citation type="journal article" date="2019" name="Emerg. Microbes Infect.">
        <title>Comprehensive subspecies identification of 175 nontuberculous mycobacteria species based on 7547 genomic profiles.</title>
        <authorList>
            <person name="Matsumoto Y."/>
            <person name="Kinjo T."/>
            <person name="Motooka D."/>
            <person name="Nabeya D."/>
            <person name="Jung N."/>
            <person name="Uechi K."/>
            <person name="Horii T."/>
            <person name="Iida T."/>
            <person name="Fujita J."/>
            <person name="Nakamura S."/>
        </authorList>
    </citation>
    <scope>NUCLEOTIDE SEQUENCE [LARGE SCALE GENOMIC DNA]</scope>
    <source>
        <strain evidence="8 9">JCM 13392</strain>
    </source>
</reference>
<evidence type="ECO:0000256" key="7">
    <source>
        <dbReference type="SAM" id="Phobius"/>
    </source>
</evidence>
<gene>
    <name evidence="8" type="ORF">MMUR_61630</name>
</gene>
<protein>
    <recommendedName>
        <fullName evidence="10">DoxX subfamily protein</fullName>
    </recommendedName>
</protein>
<sequence>MDEALLILRLTVGTVMVFHGTEKLFGWWGGEGLGAAADFFARQGYRPPALMAAVAGVAETAAGTLLMVGLATPLACLLLISTLVNVAALHVRNGLSRRANGCEYELVLLAGTLAVLLGGSGRWSLDSLLGIPHLTPAQTAAVLAAALAGGVTVAATRRVPSAKGLAR</sequence>
<dbReference type="InterPro" id="IPR051907">
    <property type="entry name" value="DoxX-like_oxidoreductase"/>
</dbReference>
<evidence type="ECO:0000256" key="2">
    <source>
        <dbReference type="ARBA" id="ARBA00006679"/>
    </source>
</evidence>
<keyword evidence="5 7" id="KW-1133">Transmembrane helix</keyword>
<keyword evidence="6 7" id="KW-0472">Membrane</keyword>
<evidence type="ECO:0008006" key="10">
    <source>
        <dbReference type="Google" id="ProtNLM"/>
    </source>
</evidence>
<dbReference type="InterPro" id="IPR032808">
    <property type="entry name" value="DoxX"/>
</dbReference>
<accession>A0A7I9WXX6</accession>
<dbReference type="PANTHER" id="PTHR33452">
    <property type="entry name" value="OXIDOREDUCTASE CATD-RELATED"/>
    <property type="match status" value="1"/>
</dbReference>
<dbReference type="PANTHER" id="PTHR33452:SF1">
    <property type="entry name" value="INNER MEMBRANE PROTEIN YPHA-RELATED"/>
    <property type="match status" value="1"/>
</dbReference>
<keyword evidence="3" id="KW-1003">Cell membrane</keyword>
<dbReference type="GO" id="GO:0005886">
    <property type="term" value="C:plasma membrane"/>
    <property type="evidence" value="ECO:0007669"/>
    <property type="project" value="UniProtKB-SubCell"/>
</dbReference>
<evidence type="ECO:0000256" key="4">
    <source>
        <dbReference type="ARBA" id="ARBA00022692"/>
    </source>
</evidence>
<proteinExistence type="inferred from homology"/>
<comment type="subcellular location">
    <subcellularLocation>
        <location evidence="1">Cell membrane</location>
        <topology evidence="1">Multi-pass membrane protein</topology>
    </subcellularLocation>
</comment>
<evidence type="ECO:0000313" key="9">
    <source>
        <dbReference type="Proteomes" id="UP000465241"/>
    </source>
</evidence>
<dbReference type="Proteomes" id="UP000465241">
    <property type="component" value="Unassembled WGS sequence"/>
</dbReference>
<keyword evidence="9" id="KW-1185">Reference proteome</keyword>
<dbReference type="EMBL" id="BLKT01000003">
    <property type="protein sequence ID" value="GFG62027.1"/>
    <property type="molecule type" value="Genomic_DNA"/>
</dbReference>
<evidence type="ECO:0000256" key="6">
    <source>
        <dbReference type="ARBA" id="ARBA00023136"/>
    </source>
</evidence>
<evidence type="ECO:0000256" key="1">
    <source>
        <dbReference type="ARBA" id="ARBA00004651"/>
    </source>
</evidence>
<organism evidence="8 9">
    <name type="scientific">Mycolicibacterium murale</name>
    <dbReference type="NCBI Taxonomy" id="182220"/>
    <lineage>
        <taxon>Bacteria</taxon>
        <taxon>Bacillati</taxon>
        <taxon>Actinomycetota</taxon>
        <taxon>Actinomycetes</taxon>
        <taxon>Mycobacteriales</taxon>
        <taxon>Mycobacteriaceae</taxon>
        <taxon>Mycolicibacterium</taxon>
    </lineage>
</organism>
<comment type="caution">
    <text evidence="8">The sequence shown here is derived from an EMBL/GenBank/DDBJ whole genome shotgun (WGS) entry which is preliminary data.</text>
</comment>
<comment type="similarity">
    <text evidence="2">Belongs to the DoxX family.</text>
</comment>
<evidence type="ECO:0000313" key="8">
    <source>
        <dbReference type="EMBL" id="GFG62027.1"/>
    </source>
</evidence>
<dbReference type="AlphaFoldDB" id="A0A7I9WXX6"/>
<evidence type="ECO:0000256" key="3">
    <source>
        <dbReference type="ARBA" id="ARBA00022475"/>
    </source>
</evidence>
<keyword evidence="4 7" id="KW-0812">Transmembrane</keyword>
<feature type="transmembrane region" description="Helical" evidence="7">
    <location>
        <begin position="106"/>
        <end position="125"/>
    </location>
</feature>
<evidence type="ECO:0000256" key="5">
    <source>
        <dbReference type="ARBA" id="ARBA00022989"/>
    </source>
</evidence>
<dbReference type="RefSeq" id="WP_193491516.1">
    <property type="nucleotide sequence ID" value="NZ_BAAAMC010000039.1"/>
</dbReference>